<dbReference type="Proteomes" id="UP000886885">
    <property type="component" value="Chromosome 9D"/>
</dbReference>
<organism evidence="2 3">
    <name type="scientific">Populus tomentosa</name>
    <name type="common">Chinese white poplar</name>
    <dbReference type="NCBI Taxonomy" id="118781"/>
    <lineage>
        <taxon>Eukaryota</taxon>
        <taxon>Viridiplantae</taxon>
        <taxon>Streptophyta</taxon>
        <taxon>Embryophyta</taxon>
        <taxon>Tracheophyta</taxon>
        <taxon>Spermatophyta</taxon>
        <taxon>Magnoliopsida</taxon>
        <taxon>eudicotyledons</taxon>
        <taxon>Gunneridae</taxon>
        <taxon>Pentapetalae</taxon>
        <taxon>rosids</taxon>
        <taxon>fabids</taxon>
        <taxon>Malpighiales</taxon>
        <taxon>Salicaceae</taxon>
        <taxon>Saliceae</taxon>
        <taxon>Populus</taxon>
    </lineage>
</organism>
<accession>A0A8X8CPU6</accession>
<evidence type="ECO:0000256" key="1">
    <source>
        <dbReference type="SAM" id="Phobius"/>
    </source>
</evidence>
<evidence type="ECO:0000313" key="3">
    <source>
        <dbReference type="Proteomes" id="UP000886885"/>
    </source>
</evidence>
<evidence type="ECO:0000313" key="2">
    <source>
        <dbReference type="EMBL" id="KAG6761584.1"/>
    </source>
</evidence>
<dbReference type="EMBL" id="JAAWWB010000018">
    <property type="protein sequence ID" value="KAG6761584.1"/>
    <property type="molecule type" value="Genomic_DNA"/>
</dbReference>
<name>A0A8X8CPU6_POPTO</name>
<proteinExistence type="predicted"/>
<dbReference type="AlphaFoldDB" id="A0A8X8CPU6"/>
<keyword evidence="1" id="KW-0812">Transmembrane</keyword>
<feature type="transmembrane region" description="Helical" evidence="1">
    <location>
        <begin position="66"/>
        <end position="87"/>
    </location>
</feature>
<comment type="caution">
    <text evidence="2">The sequence shown here is derived from an EMBL/GenBank/DDBJ whole genome shotgun (WGS) entry which is preliminary data.</text>
</comment>
<sequence length="98" mass="10524">MYGMCVVWGEPFSQAAQSFMPELLYGTERSSEKLMILVATTGTCNLALGCFFVVKAGRDLKFISLSMTGCFSLVALLLLASLVSLLVSSTRGYGLPGR</sequence>
<feature type="transmembrane region" description="Helical" evidence="1">
    <location>
        <begin position="34"/>
        <end position="54"/>
    </location>
</feature>
<dbReference type="OrthoDB" id="423427at2759"/>
<reference evidence="2" key="1">
    <citation type="journal article" date="2020" name="bioRxiv">
        <title>Hybrid origin of Populus tomentosa Carr. identified through genome sequencing and phylogenomic analysis.</title>
        <authorList>
            <person name="An X."/>
            <person name="Gao K."/>
            <person name="Chen Z."/>
            <person name="Li J."/>
            <person name="Yang X."/>
            <person name="Yang X."/>
            <person name="Zhou J."/>
            <person name="Guo T."/>
            <person name="Zhao T."/>
            <person name="Huang S."/>
            <person name="Miao D."/>
            <person name="Khan W.U."/>
            <person name="Rao P."/>
            <person name="Ye M."/>
            <person name="Lei B."/>
            <person name="Liao W."/>
            <person name="Wang J."/>
            <person name="Ji L."/>
            <person name="Li Y."/>
            <person name="Guo B."/>
            <person name="Mustafa N.S."/>
            <person name="Li S."/>
            <person name="Yun Q."/>
            <person name="Keller S.R."/>
            <person name="Mao J."/>
            <person name="Zhang R."/>
            <person name="Strauss S.H."/>
        </authorList>
    </citation>
    <scope>NUCLEOTIDE SEQUENCE</scope>
    <source>
        <strain evidence="2">GM15</strain>
        <tissue evidence="2">Leaf</tissue>
    </source>
</reference>
<gene>
    <name evidence="2" type="ORF">POTOM_034812</name>
</gene>
<keyword evidence="1" id="KW-0472">Membrane</keyword>
<keyword evidence="3" id="KW-1185">Reference proteome</keyword>
<protein>
    <submittedName>
        <fullName evidence="2">Uncharacterized protein</fullName>
    </submittedName>
</protein>
<keyword evidence="1" id="KW-1133">Transmembrane helix</keyword>